<dbReference type="FunFam" id="1.10.630.10:FF:000023">
    <property type="entry name" value="Cytochrome P450 family protein"/>
    <property type="match status" value="2"/>
</dbReference>
<dbReference type="AlphaFoldDB" id="A0A9Q0JP21"/>
<keyword evidence="11" id="KW-0732">Signal</keyword>
<dbReference type="Proteomes" id="UP001141552">
    <property type="component" value="Unassembled WGS sequence"/>
</dbReference>
<dbReference type="InterPro" id="IPR017972">
    <property type="entry name" value="Cyt_P450_CS"/>
</dbReference>
<evidence type="ECO:0000256" key="2">
    <source>
        <dbReference type="ARBA" id="ARBA00010617"/>
    </source>
</evidence>
<comment type="cofactor">
    <cofactor evidence="9">
        <name>heme</name>
        <dbReference type="ChEBI" id="CHEBI:30413"/>
    </cofactor>
</comment>
<dbReference type="GO" id="GO:0016705">
    <property type="term" value="F:oxidoreductase activity, acting on paired donors, with incorporation or reduction of molecular oxygen"/>
    <property type="evidence" value="ECO:0007669"/>
    <property type="project" value="InterPro"/>
</dbReference>
<keyword evidence="5" id="KW-0560">Oxidoreductase</keyword>
<dbReference type="SUPFAM" id="SSF48264">
    <property type="entry name" value="Cytochrome P450"/>
    <property type="match status" value="2"/>
</dbReference>
<evidence type="ECO:0000256" key="7">
    <source>
        <dbReference type="ARBA" id="ARBA00023033"/>
    </source>
</evidence>
<evidence type="ECO:0000256" key="11">
    <source>
        <dbReference type="SAM" id="SignalP"/>
    </source>
</evidence>
<dbReference type="Pfam" id="PF00067">
    <property type="entry name" value="p450"/>
    <property type="match status" value="2"/>
</dbReference>
<feature type="signal peptide" evidence="11">
    <location>
        <begin position="1"/>
        <end position="17"/>
    </location>
</feature>
<evidence type="ECO:0000313" key="12">
    <source>
        <dbReference type="EMBL" id="KAJ4848863.1"/>
    </source>
</evidence>
<keyword evidence="8" id="KW-0472">Membrane</keyword>
<keyword evidence="4 9" id="KW-0479">Metal-binding</keyword>
<evidence type="ECO:0000256" key="3">
    <source>
        <dbReference type="ARBA" id="ARBA00022617"/>
    </source>
</evidence>
<evidence type="ECO:0000256" key="8">
    <source>
        <dbReference type="ARBA" id="ARBA00023136"/>
    </source>
</evidence>
<keyword evidence="3 9" id="KW-0349">Heme</keyword>
<evidence type="ECO:0000256" key="6">
    <source>
        <dbReference type="ARBA" id="ARBA00023004"/>
    </source>
</evidence>
<dbReference type="GO" id="GO:0016020">
    <property type="term" value="C:membrane"/>
    <property type="evidence" value="ECO:0007669"/>
    <property type="project" value="UniProtKB-SubCell"/>
</dbReference>
<keyword evidence="10" id="KW-0175">Coiled coil</keyword>
<comment type="similarity">
    <text evidence="2">Belongs to the cytochrome P450 family.</text>
</comment>
<organism evidence="12 13">
    <name type="scientific">Turnera subulata</name>
    <dbReference type="NCBI Taxonomy" id="218843"/>
    <lineage>
        <taxon>Eukaryota</taxon>
        <taxon>Viridiplantae</taxon>
        <taxon>Streptophyta</taxon>
        <taxon>Embryophyta</taxon>
        <taxon>Tracheophyta</taxon>
        <taxon>Spermatophyta</taxon>
        <taxon>Magnoliopsida</taxon>
        <taxon>eudicotyledons</taxon>
        <taxon>Gunneridae</taxon>
        <taxon>Pentapetalae</taxon>
        <taxon>rosids</taxon>
        <taxon>fabids</taxon>
        <taxon>Malpighiales</taxon>
        <taxon>Passifloraceae</taxon>
        <taxon>Turnera</taxon>
    </lineage>
</organism>
<dbReference type="InterPro" id="IPR036396">
    <property type="entry name" value="Cyt_P450_sf"/>
</dbReference>
<dbReference type="EMBL" id="JAKUCV010000775">
    <property type="protein sequence ID" value="KAJ4848863.1"/>
    <property type="molecule type" value="Genomic_DNA"/>
</dbReference>
<protein>
    <submittedName>
        <fullName evidence="12">Uncharacterized protein</fullName>
    </submittedName>
</protein>
<dbReference type="CDD" id="cd20653">
    <property type="entry name" value="CYP81"/>
    <property type="match status" value="2"/>
</dbReference>
<dbReference type="PANTHER" id="PTHR47947">
    <property type="entry name" value="CYTOCHROME P450 82C3-RELATED"/>
    <property type="match status" value="1"/>
</dbReference>
<dbReference type="GO" id="GO:0020037">
    <property type="term" value="F:heme binding"/>
    <property type="evidence" value="ECO:0007669"/>
    <property type="project" value="InterPro"/>
</dbReference>
<evidence type="ECO:0000256" key="5">
    <source>
        <dbReference type="ARBA" id="ARBA00023002"/>
    </source>
</evidence>
<gene>
    <name evidence="12" type="ORF">Tsubulata_036347</name>
</gene>
<accession>A0A9Q0JP21</accession>
<dbReference type="Gene3D" id="1.10.630.10">
    <property type="entry name" value="Cytochrome P450"/>
    <property type="match status" value="2"/>
</dbReference>
<sequence length="986" mass="111621">MVFIHLVLLFFVLYVVTNHFLNKVRNLPPSPFPTLPIIGHLHLLKQPLHRSLFNVSNRHGPVLLLQLGQRRVLLVSSPSAAEECFTKNDVILANRPRLLAGKHLGYNFTSLGWAPYSAHWRNLRKIAALEILSSHRLQLLSGIRSDEVRHLLRSLYCNNIDKHDQTTDLKSVLFELTLNVMTRMILGKRYYGDNVEKAKGVRLFREIVTETFRVSGGASSVGDFLPVLGALSRVEKRLMDLQRKKDDFLQDIVEEHRQRRIESGRSSPSAAVESSRTMVEVLLALQESEPEHYKDETIKGLMSALLAAGTDTSAVTMEWAMSLLLNNPEILKKAQEEIDDVVGHDRLITESDMGKIPYLHCIMKETMRMYPAGPLLVPHESSEEFWVSGYRIPRGTMLLVNMWGIHNDPKIWEEPTKFRPERFEGFEGTKDGFRYVPFGSGRRGCPGEGLAMRMVGLSLGSLLQCFEWKRVGKEMVDMTEGPGLTMPKARPLLAKCSPLTNHFLNKIRNLPPSPFPTLPIIGHLHLLKQPLHRSLFKISNRHGPVLLLQLGHRRLLLVSSPSAAEECFTKNDVVFANRPRLLAAKHLGYNFTSVTWAPYGTHWRNIRKLASNEILSSHRVQLLSGLRSDEVRQLLRSLYGSSHRHETTTDLKSAFFELTLNVIMRMMVGKIDYGEEGVRMVREIVTETFRLSSGASSVGDFLPLLGALRGEEKAMMELQRNKDDYFQELIELVRQGRTTESESSSPSAVESGKTMVEIMLKLQESDPEYYTDEAIKSLMSVMLEAGTDTSAVTMEWAMSLLLNNPEILRKAQDEIDDAIGHDRLVTESDMGNLPYLHCIIKETMRMYPVGPLLAPHESSDECVVSGYRIPWGTMLLVNMWGIQNDPQIWEEPTKFRPERFEGFEGSRDGFRFMPFGSGRRSCPGEGLGLRMVSLGLSSLLQCFKWERVGPEMVDMTEGPGLTMPKAQPLFAKCSPRPSMLNLLRQI</sequence>
<dbReference type="InterPro" id="IPR050651">
    <property type="entry name" value="Plant_Cytochrome_P450_Monoox"/>
</dbReference>
<keyword evidence="13" id="KW-1185">Reference proteome</keyword>
<keyword evidence="7" id="KW-0503">Monooxygenase</keyword>
<comment type="subcellular location">
    <subcellularLocation>
        <location evidence="1">Membrane</location>
    </subcellularLocation>
</comment>
<proteinExistence type="inferred from homology"/>
<dbReference type="GO" id="GO:0005506">
    <property type="term" value="F:iron ion binding"/>
    <property type="evidence" value="ECO:0007669"/>
    <property type="project" value="InterPro"/>
</dbReference>
<reference evidence="12" key="1">
    <citation type="submission" date="2022-02" db="EMBL/GenBank/DDBJ databases">
        <authorList>
            <person name="Henning P.M."/>
            <person name="McCubbin A.G."/>
            <person name="Shore J.S."/>
        </authorList>
    </citation>
    <scope>NUCLEOTIDE SEQUENCE</scope>
    <source>
        <strain evidence="12">F60SS</strain>
        <tissue evidence="12">Leaves</tissue>
    </source>
</reference>
<dbReference type="InterPro" id="IPR002401">
    <property type="entry name" value="Cyt_P450_E_grp-I"/>
</dbReference>
<evidence type="ECO:0000256" key="1">
    <source>
        <dbReference type="ARBA" id="ARBA00004370"/>
    </source>
</evidence>
<evidence type="ECO:0000256" key="10">
    <source>
        <dbReference type="SAM" id="Coils"/>
    </source>
</evidence>
<evidence type="ECO:0000256" key="4">
    <source>
        <dbReference type="ARBA" id="ARBA00022723"/>
    </source>
</evidence>
<dbReference type="PRINTS" id="PR00463">
    <property type="entry name" value="EP450I"/>
</dbReference>
<comment type="caution">
    <text evidence="12">The sequence shown here is derived from an EMBL/GenBank/DDBJ whole genome shotgun (WGS) entry which is preliminary data.</text>
</comment>
<dbReference type="OrthoDB" id="1055148at2759"/>
<dbReference type="PANTHER" id="PTHR47947:SF24">
    <property type="entry name" value="ISOFLAVONE 2'-HYDROXYLASE-LIKE"/>
    <property type="match status" value="1"/>
</dbReference>
<evidence type="ECO:0000313" key="13">
    <source>
        <dbReference type="Proteomes" id="UP001141552"/>
    </source>
</evidence>
<dbReference type="PROSITE" id="PS00086">
    <property type="entry name" value="CYTOCHROME_P450"/>
    <property type="match status" value="2"/>
</dbReference>
<name>A0A9Q0JP21_9ROSI</name>
<feature type="coiled-coil region" evidence="10">
    <location>
        <begin position="708"/>
        <end position="735"/>
    </location>
</feature>
<dbReference type="GO" id="GO:0004497">
    <property type="term" value="F:monooxygenase activity"/>
    <property type="evidence" value="ECO:0007669"/>
    <property type="project" value="UniProtKB-KW"/>
</dbReference>
<keyword evidence="6 9" id="KW-0408">Iron</keyword>
<dbReference type="PRINTS" id="PR00385">
    <property type="entry name" value="P450"/>
</dbReference>
<feature type="binding site" description="axial binding residue" evidence="9">
    <location>
        <position position="445"/>
    </location>
    <ligand>
        <name>heme</name>
        <dbReference type="ChEBI" id="CHEBI:30413"/>
    </ligand>
    <ligandPart>
        <name>Fe</name>
        <dbReference type="ChEBI" id="CHEBI:18248"/>
    </ligandPart>
</feature>
<feature type="chain" id="PRO_5040386629" evidence="11">
    <location>
        <begin position="18"/>
        <end position="986"/>
    </location>
</feature>
<evidence type="ECO:0000256" key="9">
    <source>
        <dbReference type="PIRSR" id="PIRSR602401-1"/>
    </source>
</evidence>
<dbReference type="InterPro" id="IPR001128">
    <property type="entry name" value="Cyt_P450"/>
</dbReference>
<reference evidence="12" key="2">
    <citation type="journal article" date="2023" name="Plants (Basel)">
        <title>Annotation of the Turnera subulata (Passifloraceae) Draft Genome Reveals the S-Locus Evolved after the Divergence of Turneroideae from Passifloroideae in a Stepwise Manner.</title>
        <authorList>
            <person name="Henning P.M."/>
            <person name="Roalson E.H."/>
            <person name="Mir W."/>
            <person name="McCubbin A.G."/>
            <person name="Shore J.S."/>
        </authorList>
    </citation>
    <scope>NUCLEOTIDE SEQUENCE</scope>
    <source>
        <strain evidence="12">F60SS</strain>
    </source>
</reference>